<dbReference type="EMBL" id="CP025096">
    <property type="protein sequence ID" value="AUD01400.1"/>
    <property type="molecule type" value="Genomic_DNA"/>
</dbReference>
<reference evidence="3 4" key="1">
    <citation type="submission" date="2017-11" db="EMBL/GenBank/DDBJ databases">
        <title>Taxonomic description and genome sequences of Spirosoma HA7 sp. nov., isolated from pollen microhabitat of Corylus avellana.</title>
        <authorList>
            <person name="Ambika Manirajan B."/>
            <person name="Suarez C."/>
            <person name="Ratering S."/>
            <person name="Geissler-Plaum R."/>
            <person name="Cardinale M."/>
            <person name="Sylvia S."/>
        </authorList>
    </citation>
    <scope>NUCLEOTIDE SEQUENCE [LARGE SCALE GENOMIC DNA]</scope>
    <source>
        <strain evidence="3 4">HA7</strain>
    </source>
</reference>
<evidence type="ECO:0000256" key="1">
    <source>
        <dbReference type="SAM" id="SignalP"/>
    </source>
</evidence>
<evidence type="ECO:0000259" key="2">
    <source>
        <dbReference type="Pfam" id="PF14730"/>
    </source>
</evidence>
<evidence type="ECO:0000313" key="3">
    <source>
        <dbReference type="EMBL" id="AUD01400.1"/>
    </source>
</evidence>
<dbReference type="Proteomes" id="UP000232883">
    <property type="component" value="Chromosome"/>
</dbReference>
<keyword evidence="4" id="KW-1185">Reference proteome</keyword>
<dbReference type="KEGG" id="spir:CWM47_06000"/>
<name>A0A2K8YUU3_9BACT</name>
<dbReference type="AlphaFoldDB" id="A0A2K8YUU3"/>
<sequence length="182" mass="20274">MRLFLIGLLMACLVNSSYGIVDCPPVITNGKLQGILPVVNQKVSYSDVVDCGAVSQADLFRRVRLWATQSCYSPGDTFSLSDRETGDLVGRVSQVITLPRSEHSAGGVYTFRYSFIIECANRKYRATITQLDVLESGNRPAAIENYCQKNEADLQAIYTALDGQINRKLTSLQEYVKNYKPF</sequence>
<accession>A0A2K8YUU3</accession>
<evidence type="ECO:0000313" key="4">
    <source>
        <dbReference type="Proteomes" id="UP000232883"/>
    </source>
</evidence>
<dbReference type="InterPro" id="IPR027823">
    <property type="entry name" value="DUF4468"/>
</dbReference>
<keyword evidence="1" id="KW-0732">Signal</keyword>
<protein>
    <recommendedName>
        <fullName evidence="2">DUF4468 domain-containing protein</fullName>
    </recommendedName>
</protein>
<gene>
    <name evidence="3" type="ORF">CWM47_06000</name>
</gene>
<dbReference type="Gene3D" id="3.30.530.80">
    <property type="match status" value="1"/>
</dbReference>
<dbReference type="Pfam" id="PF14730">
    <property type="entry name" value="DUF4468"/>
    <property type="match status" value="1"/>
</dbReference>
<dbReference type="RefSeq" id="WP_100987121.1">
    <property type="nucleotide sequence ID" value="NZ_CP025096.1"/>
</dbReference>
<organism evidence="3 4">
    <name type="scientific">Spirosoma pollinicola</name>
    <dbReference type="NCBI Taxonomy" id="2057025"/>
    <lineage>
        <taxon>Bacteria</taxon>
        <taxon>Pseudomonadati</taxon>
        <taxon>Bacteroidota</taxon>
        <taxon>Cytophagia</taxon>
        <taxon>Cytophagales</taxon>
        <taxon>Cytophagaceae</taxon>
        <taxon>Spirosoma</taxon>
    </lineage>
</organism>
<feature type="signal peptide" evidence="1">
    <location>
        <begin position="1"/>
        <end position="19"/>
    </location>
</feature>
<feature type="chain" id="PRO_5014914313" description="DUF4468 domain-containing protein" evidence="1">
    <location>
        <begin position="20"/>
        <end position="182"/>
    </location>
</feature>
<proteinExistence type="predicted"/>
<feature type="domain" description="DUF4468" evidence="2">
    <location>
        <begin position="45"/>
        <end position="131"/>
    </location>
</feature>
<dbReference type="OrthoDB" id="947895at2"/>